<name>A0A1C3E544_9PLAN</name>
<keyword evidence="2" id="KW-1185">Reference proteome</keyword>
<accession>A0A1C3E544</accession>
<reference evidence="1 2" key="1">
    <citation type="submission" date="2016-05" db="EMBL/GenBank/DDBJ databases">
        <title>Genomic and physiological characterization of Planctopirus sp. isolated from fresh water lake.</title>
        <authorList>
            <person name="Subhash Y."/>
            <person name="Ramana C."/>
        </authorList>
    </citation>
    <scope>NUCLEOTIDE SEQUENCE [LARGE SCALE GENOMIC DNA]</scope>
    <source>
        <strain evidence="1 2">JC280</strain>
    </source>
</reference>
<organism evidence="1 2">
    <name type="scientific">Planctopirus hydrillae</name>
    <dbReference type="NCBI Taxonomy" id="1841610"/>
    <lineage>
        <taxon>Bacteria</taxon>
        <taxon>Pseudomonadati</taxon>
        <taxon>Planctomycetota</taxon>
        <taxon>Planctomycetia</taxon>
        <taxon>Planctomycetales</taxon>
        <taxon>Planctomycetaceae</taxon>
        <taxon>Planctopirus</taxon>
    </lineage>
</organism>
<proteinExistence type="predicted"/>
<dbReference type="EMBL" id="LYDR01000154">
    <property type="protein sequence ID" value="ODA28279.1"/>
    <property type="molecule type" value="Genomic_DNA"/>
</dbReference>
<sequence length="76" mass="8018">MLGSVVAGSIHRTNDQSTVLAIVLPASPFACLASIFPASPFVVVSSPDPATDVFSCHLLNWSMKLMPRGSCWLNTG</sequence>
<comment type="caution">
    <text evidence="1">The sequence shown here is derived from an EMBL/GenBank/DDBJ whole genome shotgun (WGS) entry which is preliminary data.</text>
</comment>
<gene>
    <name evidence="1" type="ORF">A6X21_01385</name>
</gene>
<dbReference type="Proteomes" id="UP000094828">
    <property type="component" value="Unassembled WGS sequence"/>
</dbReference>
<dbReference type="STRING" id="1841610.A6X21_01385"/>
<dbReference type="AlphaFoldDB" id="A0A1C3E544"/>
<evidence type="ECO:0000313" key="2">
    <source>
        <dbReference type="Proteomes" id="UP000094828"/>
    </source>
</evidence>
<protein>
    <submittedName>
        <fullName evidence="1">Uncharacterized protein</fullName>
    </submittedName>
</protein>
<evidence type="ECO:0000313" key="1">
    <source>
        <dbReference type="EMBL" id="ODA28279.1"/>
    </source>
</evidence>